<feature type="domain" description="ABC transporter" evidence="7">
    <location>
        <begin position="264"/>
        <end position="508"/>
    </location>
</feature>
<dbReference type="PROSITE" id="PS50893">
    <property type="entry name" value="ABC_TRANSPORTER_2"/>
    <property type="match status" value="2"/>
</dbReference>
<evidence type="ECO:0000256" key="3">
    <source>
        <dbReference type="ARBA" id="ARBA00022597"/>
    </source>
</evidence>
<dbReference type="InterPro" id="IPR003439">
    <property type="entry name" value="ABC_transporter-like_ATP-bd"/>
</dbReference>
<evidence type="ECO:0000313" key="9">
    <source>
        <dbReference type="Proteomes" id="UP001223743"/>
    </source>
</evidence>
<keyword evidence="4" id="KW-0677">Repeat</keyword>
<keyword evidence="5" id="KW-0547">Nucleotide-binding</keyword>
<evidence type="ECO:0000256" key="6">
    <source>
        <dbReference type="ARBA" id="ARBA00022840"/>
    </source>
</evidence>
<feature type="domain" description="ABC transporter" evidence="7">
    <location>
        <begin position="8"/>
        <end position="252"/>
    </location>
</feature>
<dbReference type="InterPro" id="IPR050107">
    <property type="entry name" value="ABC_carbohydrate_import_ATPase"/>
</dbReference>
<dbReference type="SMART" id="SM00382">
    <property type="entry name" value="AAA"/>
    <property type="match status" value="2"/>
</dbReference>
<keyword evidence="3" id="KW-0762">Sugar transport</keyword>
<evidence type="ECO:0000256" key="4">
    <source>
        <dbReference type="ARBA" id="ARBA00022737"/>
    </source>
</evidence>
<comment type="similarity">
    <text evidence="1">Belongs to the ABC transporter superfamily.</text>
</comment>
<dbReference type="CDD" id="cd03215">
    <property type="entry name" value="ABC_Carb_Monos_II"/>
    <property type="match status" value="1"/>
</dbReference>
<dbReference type="PROSITE" id="PS00211">
    <property type="entry name" value="ABC_TRANSPORTER_1"/>
    <property type="match status" value="1"/>
</dbReference>
<name>A0ABU0M3Y3_9HYPH</name>
<evidence type="ECO:0000313" key="8">
    <source>
        <dbReference type="EMBL" id="MDQ0515677.1"/>
    </source>
</evidence>
<accession>A0ABU0M3Y3</accession>
<keyword evidence="9" id="KW-1185">Reference proteome</keyword>
<evidence type="ECO:0000256" key="5">
    <source>
        <dbReference type="ARBA" id="ARBA00022741"/>
    </source>
</evidence>
<dbReference type="Gene3D" id="3.40.50.300">
    <property type="entry name" value="P-loop containing nucleotide triphosphate hydrolases"/>
    <property type="match status" value="2"/>
</dbReference>
<keyword evidence="6 8" id="KW-0067">ATP-binding</keyword>
<dbReference type="PANTHER" id="PTHR43790:SF9">
    <property type="entry name" value="GALACTOFURANOSE TRANSPORTER ATP-BINDING PROTEIN YTFR"/>
    <property type="match status" value="1"/>
</dbReference>
<dbReference type="GO" id="GO:0005524">
    <property type="term" value="F:ATP binding"/>
    <property type="evidence" value="ECO:0007669"/>
    <property type="project" value="UniProtKB-KW"/>
</dbReference>
<evidence type="ECO:0000256" key="2">
    <source>
        <dbReference type="ARBA" id="ARBA00022448"/>
    </source>
</evidence>
<dbReference type="Pfam" id="PF00005">
    <property type="entry name" value="ABC_tran"/>
    <property type="match status" value="2"/>
</dbReference>
<gene>
    <name evidence="8" type="ORF">QO015_001290</name>
</gene>
<reference evidence="8 9" key="1">
    <citation type="submission" date="2023-07" db="EMBL/GenBank/DDBJ databases">
        <title>Genomic Encyclopedia of Type Strains, Phase IV (KMG-IV): sequencing the most valuable type-strain genomes for metagenomic binning, comparative biology and taxonomic classification.</title>
        <authorList>
            <person name="Goeker M."/>
        </authorList>
    </citation>
    <scope>NUCLEOTIDE SEQUENCE [LARGE SCALE GENOMIC DNA]</scope>
    <source>
        <strain evidence="8 9">B1-1</strain>
    </source>
</reference>
<dbReference type="RefSeq" id="WP_266280697.1">
    <property type="nucleotide sequence ID" value="NZ_JAPKNF010000001.1"/>
</dbReference>
<evidence type="ECO:0000259" key="7">
    <source>
        <dbReference type="PROSITE" id="PS50893"/>
    </source>
</evidence>
<comment type="caution">
    <text evidence="8">The sequence shown here is derived from an EMBL/GenBank/DDBJ whole genome shotgun (WGS) entry which is preliminary data.</text>
</comment>
<keyword evidence="2" id="KW-0813">Transport</keyword>
<protein>
    <submittedName>
        <fullName evidence="8">Ribose transport system ATP-binding protein</fullName>
    </submittedName>
</protein>
<dbReference type="EMBL" id="JAUSWJ010000001">
    <property type="protein sequence ID" value="MDQ0515677.1"/>
    <property type="molecule type" value="Genomic_DNA"/>
</dbReference>
<dbReference type="SUPFAM" id="SSF52540">
    <property type="entry name" value="P-loop containing nucleoside triphosphate hydrolases"/>
    <property type="match status" value="2"/>
</dbReference>
<proteinExistence type="inferred from homology"/>
<evidence type="ECO:0000256" key="1">
    <source>
        <dbReference type="ARBA" id="ARBA00005417"/>
    </source>
</evidence>
<dbReference type="InterPro" id="IPR003593">
    <property type="entry name" value="AAA+_ATPase"/>
</dbReference>
<dbReference type="PANTHER" id="PTHR43790">
    <property type="entry name" value="CARBOHYDRATE TRANSPORT ATP-BINDING PROTEIN MG119-RELATED"/>
    <property type="match status" value="1"/>
</dbReference>
<dbReference type="InterPro" id="IPR017871">
    <property type="entry name" value="ABC_transporter-like_CS"/>
</dbReference>
<dbReference type="CDD" id="cd03216">
    <property type="entry name" value="ABC_Carb_Monos_I"/>
    <property type="match status" value="1"/>
</dbReference>
<sequence length="515" mass="54475">MTEEAMGLQALHFSKTFGGHRALDDVSLTLRKGEIHGLLGQNGCGKSTFIKILAGYHAPDPGAELILGGRPVSLPLPSGRSQALGISIVHQHLGLIPSLSVVENLELSQLSASREVAISWRAKREKAAATFARYGLDIDPALPLSRLAAVERAMVAIIRAVEDLRSSGRDGGVLILDEPTPFLPKRDVQKLFELVRQIAATGAGVLFVSHDIDEVQEITDRATILRDGRNTGTVDTKDCSRQQIIELIVGRKLTQTSGAPRLPAGAPGLASISRLAGGGVEALDLDLKAGEIVGMTGLLGSGFEQVNYLLYGALPARAGTLTLGGTTSHIPAHDPAASIRAGMVLIPGDRNEKAAIGVLPIEDNVTMPVLGSRLSRWNVRRAAMRNLALELGETFGVSPNRPHQPLSSLSGGNAQKVVLAKWLQTGPKLILLDEPTQGVDVGARERVFDAIRKSTDGGAAVICASSDYEQLAALCHRVLIFSGGRVVRTLEGADVSKDQIARACLESPSLLRAAS</sequence>
<organism evidence="8 9">
    <name type="scientific">Kaistia geumhonensis</name>
    <dbReference type="NCBI Taxonomy" id="410839"/>
    <lineage>
        <taxon>Bacteria</taxon>
        <taxon>Pseudomonadati</taxon>
        <taxon>Pseudomonadota</taxon>
        <taxon>Alphaproteobacteria</taxon>
        <taxon>Hyphomicrobiales</taxon>
        <taxon>Kaistiaceae</taxon>
        <taxon>Kaistia</taxon>
    </lineage>
</organism>
<dbReference type="InterPro" id="IPR027417">
    <property type="entry name" value="P-loop_NTPase"/>
</dbReference>
<dbReference type="Proteomes" id="UP001223743">
    <property type="component" value="Unassembled WGS sequence"/>
</dbReference>